<keyword evidence="2" id="KW-1185">Reference proteome</keyword>
<dbReference type="OrthoDB" id="188290at2"/>
<reference evidence="1 2" key="1">
    <citation type="submission" date="2006-10" db="EMBL/GenBank/DDBJ databases">
        <title>Complete sequence of Syntrophobacter fumaroxidans MPOB.</title>
        <authorList>
            <consortium name="US DOE Joint Genome Institute"/>
            <person name="Copeland A."/>
            <person name="Lucas S."/>
            <person name="Lapidus A."/>
            <person name="Barry K."/>
            <person name="Detter J.C."/>
            <person name="Glavina del Rio T."/>
            <person name="Hammon N."/>
            <person name="Israni S."/>
            <person name="Pitluck S."/>
            <person name="Goltsman E.G."/>
            <person name="Martinez M."/>
            <person name="Schmutz J."/>
            <person name="Larimer F."/>
            <person name="Land M."/>
            <person name="Hauser L."/>
            <person name="Kyrpides N."/>
            <person name="Kim E."/>
            <person name="Boone D.R."/>
            <person name="Brockman F."/>
            <person name="Culley D."/>
            <person name="Ferry J."/>
            <person name="Gunsalus R."/>
            <person name="McInerney M.J."/>
            <person name="Morrison M."/>
            <person name="Plugge C."/>
            <person name="Rohlin L."/>
            <person name="Scholten J."/>
            <person name="Sieber J."/>
            <person name="Stams A.J.M."/>
            <person name="Worm P."/>
            <person name="Henstra A.M."/>
            <person name="Richardson P."/>
        </authorList>
    </citation>
    <scope>NUCLEOTIDE SEQUENCE [LARGE SCALE GENOMIC DNA]</scope>
    <source>
        <strain evidence="2">DSM 10017 / MPOB</strain>
    </source>
</reference>
<dbReference type="HOGENOM" id="CLU_079362_0_0_7"/>
<proteinExistence type="predicted"/>
<dbReference type="SUPFAM" id="SSF109604">
    <property type="entry name" value="HD-domain/PDEase-like"/>
    <property type="match status" value="1"/>
</dbReference>
<name>A0LHX4_SYNFM</name>
<dbReference type="KEGG" id="sfu:Sfum_1335"/>
<protein>
    <recommendedName>
        <fullName evidence="3">HD/PDEase domain-containing protein</fullName>
    </recommendedName>
</protein>
<evidence type="ECO:0000313" key="2">
    <source>
        <dbReference type="Proteomes" id="UP000001784"/>
    </source>
</evidence>
<accession>A0LHX4</accession>
<dbReference type="RefSeq" id="WP_011698197.1">
    <property type="nucleotide sequence ID" value="NC_008554.1"/>
</dbReference>
<dbReference type="STRING" id="335543.Sfum_1335"/>
<sequence>MGPESVKLEDLVNMDNPQAVFSEVGLIVRVMFPNGDYSPLLKVCLDIRSLFEGNYPGYRKCNIHYHDLKHTTDCLLAMARLIHGALLAGLRLTEKQAVLGLVSSLLHDTGYIQEAKETKGTGAQYTLTHVERSIFFAERYLRENGYSSRDARFCHRCLRCTGLDVKIAEIPFESMEHEFLGKALGSADLLGQMADRTYLERLPLLFHEFREGGVPGFADELDLIKKTPEFWEFTKNRFRTQLGGVDRYMINHFKSRWGIDRDCYKEAIENNMRYLTHVIEHHESDYRAHLRRGNRAKSMALLEDG</sequence>
<dbReference type="Proteomes" id="UP000001784">
    <property type="component" value="Chromosome"/>
</dbReference>
<gene>
    <name evidence="1" type="ordered locus">Sfum_1335</name>
</gene>
<evidence type="ECO:0008006" key="3">
    <source>
        <dbReference type="Google" id="ProtNLM"/>
    </source>
</evidence>
<dbReference type="InParanoid" id="A0LHX4"/>
<evidence type="ECO:0000313" key="1">
    <source>
        <dbReference type="EMBL" id="ABK17026.1"/>
    </source>
</evidence>
<dbReference type="AlphaFoldDB" id="A0LHX4"/>
<dbReference type="EMBL" id="CP000478">
    <property type="protein sequence ID" value="ABK17026.1"/>
    <property type="molecule type" value="Genomic_DNA"/>
</dbReference>
<dbReference type="eggNOG" id="ENOG502Z8JT">
    <property type="taxonomic scope" value="Bacteria"/>
</dbReference>
<organism evidence="1 2">
    <name type="scientific">Syntrophobacter fumaroxidans (strain DSM 10017 / MPOB)</name>
    <dbReference type="NCBI Taxonomy" id="335543"/>
    <lineage>
        <taxon>Bacteria</taxon>
        <taxon>Pseudomonadati</taxon>
        <taxon>Thermodesulfobacteriota</taxon>
        <taxon>Syntrophobacteria</taxon>
        <taxon>Syntrophobacterales</taxon>
        <taxon>Syntrophobacteraceae</taxon>
        <taxon>Syntrophobacter</taxon>
    </lineage>
</organism>